<accession>U2ZIG9</accession>
<dbReference type="CDD" id="cd07067">
    <property type="entry name" value="HP_PGM_like"/>
    <property type="match status" value="1"/>
</dbReference>
<dbReference type="Pfam" id="PF00300">
    <property type="entry name" value="His_Phos_1"/>
    <property type="match status" value="1"/>
</dbReference>
<dbReference type="GO" id="GO:0016791">
    <property type="term" value="F:phosphatase activity"/>
    <property type="evidence" value="ECO:0007669"/>
    <property type="project" value="TreeGrafter"/>
</dbReference>
<dbReference type="RefSeq" id="WP_021705532.1">
    <property type="nucleotide sequence ID" value="NZ_BATJ01000008.1"/>
</dbReference>
<protein>
    <submittedName>
        <fullName evidence="1">Putative alpha-ribazole-5'-phosphate phosphatase</fullName>
    </submittedName>
</protein>
<dbReference type="STRING" id="1219065.VPR01S_08_01440"/>
<dbReference type="EMBL" id="BATJ01000008">
    <property type="protein sequence ID" value="GAD67561.1"/>
    <property type="molecule type" value="Genomic_DNA"/>
</dbReference>
<gene>
    <name evidence="1" type="ORF">VPR01S_08_01440</name>
</gene>
<dbReference type="InterPro" id="IPR029033">
    <property type="entry name" value="His_PPase_superfam"/>
</dbReference>
<dbReference type="Gene3D" id="3.40.50.1240">
    <property type="entry name" value="Phosphoglycerate mutase-like"/>
    <property type="match status" value="1"/>
</dbReference>
<name>U2ZIG9_VIBPR</name>
<sequence>MKVLNFYLLRHGKTLGQSALNGRTDVGVDLAVQHRIRDRMVEKELPIIHIVSSPLQRCAQVATLLHERLDNVLLNLDAAFQEMDFGDYDGVAFEKLDDKWQELEAFWYDPADRPLPNGESLAEFHQRVTQAWDKLVDTAHGDTLLICHGGTIRIILAHILNLDWKNPAWYSQLNIANQSLSHVQISVTDSRFASVKTIGEVL</sequence>
<organism evidence="1 2">
    <name type="scientific">Vibrio proteolyticus NBRC 13287</name>
    <dbReference type="NCBI Taxonomy" id="1219065"/>
    <lineage>
        <taxon>Bacteria</taxon>
        <taxon>Pseudomonadati</taxon>
        <taxon>Pseudomonadota</taxon>
        <taxon>Gammaproteobacteria</taxon>
        <taxon>Vibrionales</taxon>
        <taxon>Vibrionaceae</taxon>
        <taxon>Vibrio</taxon>
    </lineage>
</organism>
<proteinExistence type="predicted"/>
<dbReference type="PANTHER" id="PTHR48100">
    <property type="entry name" value="BROAD-SPECIFICITY PHOSPHATASE YOR283W-RELATED"/>
    <property type="match status" value="1"/>
</dbReference>
<dbReference type="PANTHER" id="PTHR48100:SF1">
    <property type="entry name" value="HISTIDINE PHOSPHATASE FAMILY PROTEIN-RELATED"/>
    <property type="match status" value="1"/>
</dbReference>
<comment type="caution">
    <text evidence="1">The sequence shown here is derived from an EMBL/GenBank/DDBJ whole genome shotgun (WGS) entry which is preliminary data.</text>
</comment>
<keyword evidence="2" id="KW-1185">Reference proteome</keyword>
<dbReference type="InterPro" id="IPR013078">
    <property type="entry name" value="His_Pase_superF_clade-1"/>
</dbReference>
<dbReference type="AlphaFoldDB" id="U2ZIG9"/>
<dbReference type="Proteomes" id="UP000016570">
    <property type="component" value="Unassembled WGS sequence"/>
</dbReference>
<dbReference type="GO" id="GO:0005737">
    <property type="term" value="C:cytoplasm"/>
    <property type="evidence" value="ECO:0007669"/>
    <property type="project" value="TreeGrafter"/>
</dbReference>
<dbReference type="SUPFAM" id="SSF53254">
    <property type="entry name" value="Phosphoglycerate mutase-like"/>
    <property type="match status" value="1"/>
</dbReference>
<dbReference type="InterPro" id="IPR050275">
    <property type="entry name" value="PGM_Phosphatase"/>
</dbReference>
<dbReference type="eggNOG" id="COG0406">
    <property type="taxonomic scope" value="Bacteria"/>
</dbReference>
<reference evidence="1 2" key="1">
    <citation type="submission" date="2013-09" db="EMBL/GenBank/DDBJ databases">
        <title>Whole genome shotgun sequence of Vibrio proteolyticus NBRC 13287.</title>
        <authorList>
            <person name="Isaki S."/>
            <person name="Hosoyama A."/>
            <person name="Numata M."/>
            <person name="Hashimoto M."/>
            <person name="Hosoyama Y."/>
            <person name="Tsuchikane K."/>
            <person name="Noguchi M."/>
            <person name="Hirakata S."/>
            <person name="Ichikawa N."/>
            <person name="Ohji S."/>
            <person name="Yamazoe A."/>
            <person name="Fujita N."/>
        </authorList>
    </citation>
    <scope>NUCLEOTIDE SEQUENCE [LARGE SCALE GENOMIC DNA]</scope>
    <source>
        <strain evidence="1 2">NBRC 13287</strain>
    </source>
</reference>
<evidence type="ECO:0000313" key="2">
    <source>
        <dbReference type="Proteomes" id="UP000016570"/>
    </source>
</evidence>
<evidence type="ECO:0000313" key="1">
    <source>
        <dbReference type="EMBL" id="GAD67561.1"/>
    </source>
</evidence>
<dbReference type="SMART" id="SM00855">
    <property type="entry name" value="PGAM"/>
    <property type="match status" value="1"/>
</dbReference>